<accession>A0A8K0UV32</accession>
<keyword evidence="3" id="KW-1185">Reference proteome</keyword>
<dbReference type="Proteomes" id="UP000813824">
    <property type="component" value="Unassembled WGS sequence"/>
</dbReference>
<feature type="compositionally biased region" description="Basic and acidic residues" evidence="1">
    <location>
        <begin position="242"/>
        <end position="255"/>
    </location>
</feature>
<feature type="region of interest" description="Disordered" evidence="1">
    <location>
        <begin position="202"/>
        <end position="307"/>
    </location>
</feature>
<dbReference type="OrthoDB" id="3244156at2759"/>
<sequence>MVDNVWTLPEPEKQPGFGKRFVGGFVAGFKRIPKAMSKSTNRDVEPTPMPVSFNDNIKLAPAALHYDKPPYQIHQPTNIPHERIHPPDSRHASSTTPSTQSSSMLAPASPPNLPAPRDPPPTLQPALPNPYAPPAELHTPAYIASPVEVHPRHASDYDAMSEPSSDLRQPSLNTRANQVGAFVKEFSHLPWINNRVATEYDPGQSHRAQEAQKHKKSGSWYTKRGQQRLDLLETPSHPKPMRTRDIFAEPHESKNPRSHSHSRSRPHRNHTAASDVVTAIRPSRTPASATSGGVVPTSPGASSHGRGSHAYSYSYYYSNPQPLYVYPAAVSPPRRPDANLNSGSQELQQALPVYMLAAPGPLVLPASPNHRSSGRHHRSNHHPKSTSPPNNSRNV</sequence>
<comment type="caution">
    <text evidence="2">The sequence shown here is derived from an EMBL/GenBank/DDBJ whole genome shotgun (WGS) entry which is preliminary data.</text>
</comment>
<feature type="compositionally biased region" description="Basic residues" evidence="1">
    <location>
        <begin position="372"/>
        <end position="384"/>
    </location>
</feature>
<feature type="compositionally biased region" description="Basic and acidic residues" evidence="1">
    <location>
        <begin position="80"/>
        <end position="91"/>
    </location>
</feature>
<protein>
    <submittedName>
        <fullName evidence="2">Uncharacterized protein</fullName>
    </submittedName>
</protein>
<feature type="region of interest" description="Disordered" evidence="1">
    <location>
        <begin position="360"/>
        <end position="395"/>
    </location>
</feature>
<feature type="region of interest" description="Disordered" evidence="1">
    <location>
        <begin position="68"/>
        <end position="134"/>
    </location>
</feature>
<name>A0A8K0UV32_9AGAR</name>
<evidence type="ECO:0000256" key="1">
    <source>
        <dbReference type="SAM" id="MobiDB-lite"/>
    </source>
</evidence>
<dbReference type="EMBL" id="JAEVFJ010000006">
    <property type="protein sequence ID" value="KAH8104024.1"/>
    <property type="molecule type" value="Genomic_DNA"/>
</dbReference>
<feature type="compositionally biased region" description="Low complexity" evidence="1">
    <location>
        <begin position="93"/>
        <end position="107"/>
    </location>
</feature>
<feature type="compositionally biased region" description="Basic residues" evidence="1">
    <location>
        <begin position="256"/>
        <end position="270"/>
    </location>
</feature>
<reference evidence="2" key="1">
    <citation type="journal article" date="2021" name="New Phytol.">
        <title>Evolutionary innovations through gain and loss of genes in the ectomycorrhizal Boletales.</title>
        <authorList>
            <person name="Wu G."/>
            <person name="Miyauchi S."/>
            <person name="Morin E."/>
            <person name="Kuo A."/>
            <person name="Drula E."/>
            <person name="Varga T."/>
            <person name="Kohler A."/>
            <person name="Feng B."/>
            <person name="Cao Y."/>
            <person name="Lipzen A."/>
            <person name="Daum C."/>
            <person name="Hundley H."/>
            <person name="Pangilinan J."/>
            <person name="Johnson J."/>
            <person name="Barry K."/>
            <person name="LaButti K."/>
            <person name="Ng V."/>
            <person name="Ahrendt S."/>
            <person name="Min B."/>
            <person name="Choi I.G."/>
            <person name="Park H."/>
            <person name="Plett J.M."/>
            <person name="Magnuson J."/>
            <person name="Spatafora J.W."/>
            <person name="Nagy L.G."/>
            <person name="Henrissat B."/>
            <person name="Grigoriev I.V."/>
            <person name="Yang Z.L."/>
            <person name="Xu J."/>
            <person name="Martin F.M."/>
        </authorList>
    </citation>
    <scope>NUCLEOTIDE SEQUENCE</scope>
    <source>
        <strain evidence="2">KKN 215</strain>
    </source>
</reference>
<organism evidence="2 3">
    <name type="scientific">Cristinia sonorae</name>
    <dbReference type="NCBI Taxonomy" id="1940300"/>
    <lineage>
        <taxon>Eukaryota</taxon>
        <taxon>Fungi</taxon>
        <taxon>Dikarya</taxon>
        <taxon>Basidiomycota</taxon>
        <taxon>Agaricomycotina</taxon>
        <taxon>Agaricomycetes</taxon>
        <taxon>Agaricomycetidae</taxon>
        <taxon>Agaricales</taxon>
        <taxon>Pleurotineae</taxon>
        <taxon>Stephanosporaceae</taxon>
        <taxon>Cristinia</taxon>
    </lineage>
</organism>
<feature type="compositionally biased region" description="Polar residues" evidence="1">
    <location>
        <begin position="385"/>
        <end position="395"/>
    </location>
</feature>
<proteinExistence type="predicted"/>
<evidence type="ECO:0000313" key="3">
    <source>
        <dbReference type="Proteomes" id="UP000813824"/>
    </source>
</evidence>
<gene>
    <name evidence="2" type="ORF">BXZ70DRAFT_678940</name>
</gene>
<feature type="compositionally biased region" description="Pro residues" evidence="1">
    <location>
        <begin position="108"/>
        <end position="133"/>
    </location>
</feature>
<dbReference type="AlphaFoldDB" id="A0A8K0UV32"/>
<evidence type="ECO:0000313" key="2">
    <source>
        <dbReference type="EMBL" id="KAH8104024.1"/>
    </source>
</evidence>